<dbReference type="AlphaFoldDB" id="A0A0E3SM34"/>
<name>A0A0E3SM34_METBA</name>
<protein>
    <submittedName>
        <fullName evidence="2">Heat shock protein</fullName>
    </submittedName>
</protein>
<organism evidence="2 3">
    <name type="scientific">Methanosarcina barkeri 3</name>
    <dbReference type="NCBI Taxonomy" id="1434107"/>
    <lineage>
        <taxon>Archaea</taxon>
        <taxon>Methanobacteriati</taxon>
        <taxon>Methanobacteriota</taxon>
        <taxon>Stenosarchaea group</taxon>
        <taxon>Methanomicrobia</taxon>
        <taxon>Methanosarcinales</taxon>
        <taxon>Methanosarcinaceae</taxon>
        <taxon>Methanosarcina</taxon>
    </lineage>
</organism>
<evidence type="ECO:0000313" key="3">
    <source>
        <dbReference type="Proteomes" id="UP000033066"/>
    </source>
</evidence>
<dbReference type="KEGG" id="mbak:MSBR3_1315"/>
<dbReference type="OrthoDB" id="141678at2157"/>
<evidence type="ECO:0000313" key="2">
    <source>
        <dbReference type="EMBL" id="AKB81893.1"/>
    </source>
</evidence>
<gene>
    <name evidence="2" type="ORF">MSBR3_1315</name>
</gene>
<feature type="transmembrane region" description="Helical" evidence="1">
    <location>
        <begin position="90"/>
        <end position="114"/>
    </location>
</feature>
<keyword evidence="2" id="KW-0346">Stress response</keyword>
<dbReference type="PATRIC" id="fig|1434107.4.peg.1722"/>
<reference evidence="2" key="1">
    <citation type="submission" date="2014-07" db="EMBL/GenBank/DDBJ databases">
        <title>Methanogenic archaea and the global carbon cycle.</title>
        <authorList>
            <person name="Henriksen J.R."/>
            <person name="Luke J."/>
            <person name="Reinhart S."/>
            <person name="Benedict M.N."/>
            <person name="Youngblut N.D."/>
            <person name="Metcalf M.E."/>
            <person name="Whitaker R.J."/>
            <person name="Metcalf W.W."/>
        </authorList>
    </citation>
    <scope>NUCLEOTIDE SEQUENCE [LARGE SCALE GENOMIC DNA]</scope>
    <source>
        <strain evidence="2">3</strain>
    </source>
</reference>
<evidence type="ECO:0000256" key="1">
    <source>
        <dbReference type="SAM" id="Phobius"/>
    </source>
</evidence>
<dbReference type="HOGENOM" id="CLU_147796_0_0_2"/>
<feature type="transmembrane region" description="Helical" evidence="1">
    <location>
        <begin position="58"/>
        <end position="78"/>
    </location>
</feature>
<proteinExistence type="predicted"/>
<keyword evidence="3" id="KW-1185">Reference proteome</keyword>
<keyword evidence="1" id="KW-1133">Transmembrane helix</keyword>
<keyword evidence="1" id="KW-0472">Membrane</keyword>
<feature type="transmembrane region" description="Helical" evidence="1">
    <location>
        <begin position="30"/>
        <end position="52"/>
    </location>
</feature>
<dbReference type="STRING" id="1434107.MSBR3_1315"/>
<dbReference type="EMBL" id="CP009517">
    <property type="protein sequence ID" value="AKB81893.1"/>
    <property type="molecule type" value="Genomic_DNA"/>
</dbReference>
<dbReference type="Proteomes" id="UP000033066">
    <property type="component" value="Chromosome"/>
</dbReference>
<feature type="transmembrane region" description="Helical" evidence="1">
    <location>
        <begin position="126"/>
        <end position="145"/>
    </location>
</feature>
<accession>A0A0E3SM34</accession>
<sequence length="153" mass="16412">MLKNIKVPGNINSINPNSQSIFENPFVKTLAIAVFMGIFMVDMSLGLFEIFSTKESPLPLALVLLIFAVMFIAGMVFYEKHGLDTISSLVGGALAGFGFSFMFVSLIGGVQFALGGGISAIGWDQVISAVAASMIASVVMLKTLFYKLQNHSY</sequence>
<keyword evidence="1" id="KW-0812">Transmembrane</keyword>